<dbReference type="SUPFAM" id="SSF46565">
    <property type="entry name" value="Chaperone J-domain"/>
    <property type="match status" value="1"/>
</dbReference>
<dbReference type="InterPro" id="IPR001623">
    <property type="entry name" value="DnaJ_domain"/>
</dbReference>
<evidence type="ECO:0000313" key="2">
    <source>
        <dbReference type="EMBL" id="AES75148.2"/>
    </source>
</evidence>
<dbReference type="Gramene" id="rna35027">
    <property type="protein sequence ID" value="RHN50705.1"/>
    <property type="gene ID" value="gene35027"/>
</dbReference>
<reference evidence="2 5" key="2">
    <citation type="journal article" date="2014" name="BMC Genomics">
        <title>An improved genome release (version Mt4.0) for the model legume Medicago truncatula.</title>
        <authorList>
            <person name="Tang H."/>
            <person name="Krishnakumar V."/>
            <person name="Bidwell S."/>
            <person name="Rosen B."/>
            <person name="Chan A."/>
            <person name="Zhou S."/>
            <person name="Gentzbittel L."/>
            <person name="Childs K.L."/>
            <person name="Yandell M."/>
            <person name="Gundlach H."/>
            <person name="Mayer K.F."/>
            <person name="Schwartz D.C."/>
            <person name="Town C.D."/>
        </authorList>
    </citation>
    <scope>GENOME REANNOTATION</scope>
    <source>
        <strain evidence="4 5">cv. Jemalong A17</strain>
    </source>
</reference>
<proteinExistence type="predicted"/>
<dbReference type="STRING" id="3880.G7KPJ1"/>
<dbReference type="PROSITE" id="PS00636">
    <property type="entry name" value="DNAJ_1"/>
    <property type="match status" value="1"/>
</dbReference>
<dbReference type="Gene3D" id="1.10.287.110">
    <property type="entry name" value="DnaJ domain"/>
    <property type="match status" value="1"/>
</dbReference>
<evidence type="ECO:0000313" key="3">
    <source>
        <dbReference type="EMBL" id="RHN50705.1"/>
    </source>
</evidence>
<dbReference type="Proteomes" id="UP000002051">
    <property type="component" value="Chromosome 6"/>
</dbReference>
<sequence>MDHYKVLGLEKTATKEEIKAAFKKLALQCHPDKHSQSLKYVQHNAKLRFKQVSEAYEVLMDDRKRAKYNYQSHAGGGGLCRYQCTEYYSKYGYGKSGSGYGDKTRSSGLNGGGGGGGGGFGDKFGTAIWNLTTRSSLLNLGYAAVVSNVRLLHRLYYKRLYYKLMSQCCLQRVYSDGIDLTENVEQSPNLDESCVFKILLSATLVSLHVLYLLNLPTWSS</sequence>
<reference evidence="3" key="4">
    <citation type="journal article" date="2018" name="Nat. Plants">
        <title>Whole-genome landscape of Medicago truncatula symbiotic genes.</title>
        <authorList>
            <person name="Pecrix Y."/>
            <person name="Gamas P."/>
            <person name="Carrere S."/>
        </authorList>
    </citation>
    <scope>NUCLEOTIDE SEQUENCE</scope>
    <source>
        <tissue evidence="3">Leaves</tissue>
    </source>
</reference>
<reference evidence="2 5" key="1">
    <citation type="journal article" date="2011" name="Nature">
        <title>The Medicago genome provides insight into the evolution of rhizobial symbioses.</title>
        <authorList>
            <person name="Young N.D."/>
            <person name="Debelle F."/>
            <person name="Oldroyd G.E."/>
            <person name="Geurts R."/>
            <person name="Cannon S.B."/>
            <person name="Udvardi M.K."/>
            <person name="Benedito V.A."/>
            <person name="Mayer K.F."/>
            <person name="Gouzy J."/>
            <person name="Schoof H."/>
            <person name="Van de Peer Y."/>
            <person name="Proost S."/>
            <person name="Cook D.R."/>
            <person name="Meyers B.C."/>
            <person name="Spannagl M."/>
            <person name="Cheung F."/>
            <person name="De Mita S."/>
            <person name="Krishnakumar V."/>
            <person name="Gundlach H."/>
            <person name="Zhou S."/>
            <person name="Mudge J."/>
            <person name="Bharti A.K."/>
            <person name="Murray J.D."/>
            <person name="Naoumkina M.A."/>
            <person name="Rosen B."/>
            <person name="Silverstein K.A."/>
            <person name="Tang H."/>
            <person name="Rombauts S."/>
            <person name="Zhao P.X."/>
            <person name="Zhou P."/>
            <person name="Barbe V."/>
            <person name="Bardou P."/>
            <person name="Bechner M."/>
            <person name="Bellec A."/>
            <person name="Berger A."/>
            <person name="Berges H."/>
            <person name="Bidwell S."/>
            <person name="Bisseling T."/>
            <person name="Choisne N."/>
            <person name="Couloux A."/>
            <person name="Denny R."/>
            <person name="Deshpande S."/>
            <person name="Dai X."/>
            <person name="Doyle J.J."/>
            <person name="Dudez A.M."/>
            <person name="Farmer A.D."/>
            <person name="Fouteau S."/>
            <person name="Franken C."/>
            <person name="Gibelin C."/>
            <person name="Gish J."/>
            <person name="Goldstein S."/>
            <person name="Gonzalez A.J."/>
            <person name="Green P.J."/>
            <person name="Hallab A."/>
            <person name="Hartog M."/>
            <person name="Hua A."/>
            <person name="Humphray S.J."/>
            <person name="Jeong D.H."/>
            <person name="Jing Y."/>
            <person name="Jocker A."/>
            <person name="Kenton S.M."/>
            <person name="Kim D.J."/>
            <person name="Klee K."/>
            <person name="Lai H."/>
            <person name="Lang C."/>
            <person name="Lin S."/>
            <person name="Macmil S.L."/>
            <person name="Magdelenat G."/>
            <person name="Matthews L."/>
            <person name="McCorrison J."/>
            <person name="Monaghan E.L."/>
            <person name="Mun J.H."/>
            <person name="Najar F.Z."/>
            <person name="Nicholson C."/>
            <person name="Noirot C."/>
            <person name="O'Bleness M."/>
            <person name="Paule C.R."/>
            <person name="Poulain J."/>
            <person name="Prion F."/>
            <person name="Qin B."/>
            <person name="Qu C."/>
            <person name="Retzel E.F."/>
            <person name="Riddle C."/>
            <person name="Sallet E."/>
            <person name="Samain S."/>
            <person name="Samson N."/>
            <person name="Sanders I."/>
            <person name="Saurat O."/>
            <person name="Scarpelli C."/>
            <person name="Schiex T."/>
            <person name="Segurens B."/>
            <person name="Severin A.J."/>
            <person name="Sherrier D.J."/>
            <person name="Shi R."/>
            <person name="Sims S."/>
            <person name="Singer S.R."/>
            <person name="Sinharoy S."/>
            <person name="Sterck L."/>
            <person name="Viollet A."/>
            <person name="Wang B.B."/>
            <person name="Wang K."/>
            <person name="Wang M."/>
            <person name="Wang X."/>
            <person name="Warfsmann J."/>
            <person name="Weissenbach J."/>
            <person name="White D.D."/>
            <person name="White J.D."/>
            <person name="Wiley G.B."/>
            <person name="Wincker P."/>
            <person name="Xing Y."/>
            <person name="Yang L."/>
            <person name="Yao Z."/>
            <person name="Ying F."/>
            <person name="Zhai J."/>
            <person name="Zhou L."/>
            <person name="Zuber A."/>
            <person name="Denarie J."/>
            <person name="Dixon R.A."/>
            <person name="May G.D."/>
            <person name="Schwartz D.C."/>
            <person name="Rogers J."/>
            <person name="Quetier F."/>
            <person name="Town C.D."/>
            <person name="Roe B.A."/>
        </authorList>
    </citation>
    <scope>NUCLEOTIDE SEQUENCE [LARGE SCALE GENOMIC DNA]</scope>
    <source>
        <strain evidence="2">A17</strain>
        <strain evidence="4 5">cv. Jemalong A17</strain>
    </source>
</reference>
<dbReference type="HOGENOM" id="CLU_085531_1_0_1"/>
<feature type="domain" description="J" evidence="1">
    <location>
        <begin position="2"/>
        <end position="72"/>
    </location>
</feature>
<dbReference type="CDD" id="cd06257">
    <property type="entry name" value="DnaJ"/>
    <property type="match status" value="1"/>
</dbReference>
<dbReference type="PROSITE" id="PS50076">
    <property type="entry name" value="DNAJ_2"/>
    <property type="match status" value="1"/>
</dbReference>
<dbReference type="PaxDb" id="3880-AES75148"/>
<dbReference type="SMART" id="SM00271">
    <property type="entry name" value="DnaJ"/>
    <property type="match status" value="1"/>
</dbReference>
<dbReference type="PANTHER" id="PTHR24074">
    <property type="entry name" value="CO-CHAPERONE PROTEIN DJLA"/>
    <property type="match status" value="1"/>
</dbReference>
<protein>
    <submittedName>
        <fullName evidence="2">Chaperone DnaJ domain protein</fullName>
    </submittedName>
    <submittedName>
        <fullName evidence="3">Putative DnaJ domain-containing protein</fullName>
    </submittedName>
</protein>
<organism evidence="2 5">
    <name type="scientific">Medicago truncatula</name>
    <name type="common">Barrel medic</name>
    <name type="synonym">Medicago tribuloides</name>
    <dbReference type="NCBI Taxonomy" id="3880"/>
    <lineage>
        <taxon>Eukaryota</taxon>
        <taxon>Viridiplantae</taxon>
        <taxon>Streptophyta</taxon>
        <taxon>Embryophyta</taxon>
        <taxon>Tracheophyta</taxon>
        <taxon>Spermatophyta</taxon>
        <taxon>Magnoliopsida</taxon>
        <taxon>eudicotyledons</taxon>
        <taxon>Gunneridae</taxon>
        <taxon>Pentapetalae</taxon>
        <taxon>rosids</taxon>
        <taxon>fabids</taxon>
        <taxon>Fabales</taxon>
        <taxon>Fabaceae</taxon>
        <taxon>Papilionoideae</taxon>
        <taxon>50 kb inversion clade</taxon>
        <taxon>NPAAA clade</taxon>
        <taxon>Hologalegina</taxon>
        <taxon>IRL clade</taxon>
        <taxon>Trifolieae</taxon>
        <taxon>Medicago</taxon>
    </lineage>
</organism>
<dbReference type="EMBL" id="PSQE01000006">
    <property type="protein sequence ID" value="RHN50705.1"/>
    <property type="molecule type" value="Genomic_DNA"/>
</dbReference>
<evidence type="ECO:0000259" key="1">
    <source>
        <dbReference type="PROSITE" id="PS50076"/>
    </source>
</evidence>
<dbReference type="FunFam" id="1.10.287.110:FF:000073">
    <property type="entry name" value="DnaJ domain protein"/>
    <property type="match status" value="1"/>
</dbReference>
<keyword evidence="5" id="KW-1185">Reference proteome</keyword>
<reference evidence="4" key="3">
    <citation type="submission" date="2015-04" db="UniProtKB">
        <authorList>
            <consortium name="EnsemblPlants"/>
        </authorList>
    </citation>
    <scope>IDENTIFICATION</scope>
    <source>
        <strain evidence="4">cv. Jemalong A17</strain>
    </source>
</reference>
<accession>A0A0C3VUV0</accession>
<gene>
    <name evidence="2" type="ordered locus">MTR_6g027030</name>
    <name evidence="3" type="ORF">MtrunA17_Chr6g0460411</name>
</gene>
<dbReference type="InterPro" id="IPR018253">
    <property type="entry name" value="DnaJ_domain_CS"/>
</dbReference>
<name>G7KPJ1_MEDTR</name>
<accession>G7KPJ1</accession>
<dbReference type="Pfam" id="PF00226">
    <property type="entry name" value="DnaJ"/>
    <property type="match status" value="1"/>
</dbReference>
<evidence type="ECO:0000313" key="5">
    <source>
        <dbReference type="Proteomes" id="UP000002051"/>
    </source>
</evidence>
<dbReference type="EMBL" id="CM001222">
    <property type="protein sequence ID" value="AES75148.2"/>
    <property type="molecule type" value="Genomic_DNA"/>
</dbReference>
<dbReference type="InterPro" id="IPR050817">
    <property type="entry name" value="DjlA_DnaK_co-chaperone"/>
</dbReference>
<dbReference type="PRINTS" id="PR00625">
    <property type="entry name" value="JDOMAIN"/>
</dbReference>
<dbReference type="Proteomes" id="UP000265566">
    <property type="component" value="Chromosome 6"/>
</dbReference>
<dbReference type="InterPro" id="IPR036869">
    <property type="entry name" value="J_dom_sf"/>
</dbReference>
<dbReference type="EnsemblPlants" id="AES75148">
    <property type="protein sequence ID" value="AES75148"/>
    <property type="gene ID" value="MTR_6g027030"/>
</dbReference>
<evidence type="ECO:0000313" key="4">
    <source>
        <dbReference type="EnsemblPlants" id="AES75148"/>
    </source>
</evidence>
<dbReference type="AlphaFoldDB" id="G7KPJ1"/>
<dbReference type="eggNOG" id="KOG0714">
    <property type="taxonomic scope" value="Eukaryota"/>
</dbReference>